<comment type="caution">
    <text evidence="2">The sequence shown here is derived from an EMBL/GenBank/DDBJ whole genome shotgun (WGS) entry which is preliminary data.</text>
</comment>
<feature type="region of interest" description="Disordered" evidence="1">
    <location>
        <begin position="76"/>
        <end position="104"/>
    </location>
</feature>
<dbReference type="Proteomes" id="UP001287286">
    <property type="component" value="Unassembled WGS sequence"/>
</dbReference>
<dbReference type="EMBL" id="JAWRVI010000179">
    <property type="protein sequence ID" value="KAK4073035.1"/>
    <property type="molecule type" value="Genomic_DNA"/>
</dbReference>
<evidence type="ECO:0000313" key="2">
    <source>
        <dbReference type="EMBL" id="KAK4073035.1"/>
    </source>
</evidence>
<proteinExistence type="predicted"/>
<evidence type="ECO:0000313" key="3">
    <source>
        <dbReference type="Proteomes" id="UP001287286"/>
    </source>
</evidence>
<protein>
    <submittedName>
        <fullName evidence="2">Uncharacterized protein</fullName>
    </submittedName>
</protein>
<accession>A0ABR0BFE5</accession>
<organism evidence="2 3">
    <name type="scientific">Purpureocillium lilacinum</name>
    <name type="common">Paecilomyces lilacinus</name>
    <dbReference type="NCBI Taxonomy" id="33203"/>
    <lineage>
        <taxon>Eukaryota</taxon>
        <taxon>Fungi</taxon>
        <taxon>Dikarya</taxon>
        <taxon>Ascomycota</taxon>
        <taxon>Pezizomycotina</taxon>
        <taxon>Sordariomycetes</taxon>
        <taxon>Hypocreomycetidae</taxon>
        <taxon>Hypocreales</taxon>
        <taxon>Ophiocordycipitaceae</taxon>
        <taxon>Purpureocillium</taxon>
    </lineage>
</organism>
<reference evidence="2 3" key="1">
    <citation type="journal article" date="2024" name="Microbiol. Resour. Announc.">
        <title>Genome annotations for the ascomycete fungi Trichoderma harzianum, Trichoderma aggressivum, and Purpureocillium lilacinum.</title>
        <authorList>
            <person name="Beijen E.P.W."/>
            <person name="Ohm R.A."/>
        </authorList>
    </citation>
    <scope>NUCLEOTIDE SEQUENCE [LARGE SCALE GENOMIC DNA]</scope>
    <source>
        <strain evidence="2 3">CBS 150709</strain>
    </source>
</reference>
<name>A0ABR0BFE5_PURLI</name>
<gene>
    <name evidence="2" type="ORF">Purlil1_13197</name>
</gene>
<keyword evidence="3" id="KW-1185">Reference proteome</keyword>
<sequence length="150" mass="16550">MGASCYHLEVLTSGRRKKVAGGLNNKEGPSHSTLLAINTPHFTFTSSASTPKALLHGLEAELLAYSPEELVRIANEQRHWKRPRSTSRPSRPGRADAAGVEPREGANFVREDQCNYFVGALQLFELRWEAVLQQGKITTRPAIHSQAAEC</sequence>
<evidence type="ECO:0000256" key="1">
    <source>
        <dbReference type="SAM" id="MobiDB-lite"/>
    </source>
</evidence>